<dbReference type="EMBL" id="CP157677">
    <property type="protein sequence ID" value="XBP72862.1"/>
    <property type="molecule type" value="Genomic_DNA"/>
</dbReference>
<geneLocation type="plasmid" evidence="1">
    <name>p2</name>
</geneLocation>
<dbReference type="GO" id="GO:0006355">
    <property type="term" value="P:regulation of DNA-templated transcription"/>
    <property type="evidence" value="ECO:0007669"/>
    <property type="project" value="InterPro"/>
</dbReference>
<dbReference type="GO" id="GO:0001046">
    <property type="term" value="F:core promoter sequence-specific DNA binding"/>
    <property type="evidence" value="ECO:0007669"/>
    <property type="project" value="TreeGrafter"/>
</dbReference>
<name>A0AAU7LZ36_9BURK</name>
<dbReference type="RefSeq" id="WP_349282666.1">
    <property type="nucleotide sequence ID" value="NZ_CBCSCU010000062.1"/>
</dbReference>
<reference evidence="1" key="1">
    <citation type="submission" date="2024-05" db="EMBL/GenBank/DDBJ databases">
        <authorList>
            <person name="Bunk B."/>
            <person name="Swiderski J."/>
            <person name="Sproer C."/>
            <person name="Thiel V."/>
        </authorList>
    </citation>
    <scope>NUCLEOTIDE SEQUENCE</scope>
    <source>
        <strain evidence="1">DSM 17735</strain>
        <plasmid evidence="1">p2</plasmid>
    </source>
</reference>
<protein>
    <submittedName>
        <fullName evidence="1">Transcriptional regulator</fullName>
    </submittedName>
</protein>
<dbReference type="PANTHER" id="PTHR40455">
    <property type="entry name" value="ANTITOXIN HIGA"/>
    <property type="match status" value="1"/>
</dbReference>
<dbReference type="InterPro" id="IPR039060">
    <property type="entry name" value="Antitox_HigA"/>
</dbReference>
<sequence length="127" mass="14347">MEVKAIRTDANYRDALREVSALIDLDPDRESPEGERLEVIGTLVQAYEAEHYPIDPPDPIEAIRFRMDQSGMGVKDLVPFIGPLNRVYEVLARKRPLTLHMIRRIHKGMGIPAEVLIGQAEEEMLAA</sequence>
<organism evidence="1">
    <name type="scientific">Polaromonas hydrogenivorans</name>
    <dbReference type="NCBI Taxonomy" id="335476"/>
    <lineage>
        <taxon>Bacteria</taxon>
        <taxon>Pseudomonadati</taxon>
        <taxon>Pseudomonadota</taxon>
        <taxon>Betaproteobacteria</taxon>
        <taxon>Burkholderiales</taxon>
        <taxon>Comamonadaceae</taxon>
        <taxon>Polaromonas</taxon>
    </lineage>
</organism>
<accession>A0AAU7LZ36</accession>
<evidence type="ECO:0000313" key="1">
    <source>
        <dbReference type="EMBL" id="XBP72862.1"/>
    </source>
</evidence>
<gene>
    <name evidence="1" type="ORF">ABLV49_22860</name>
</gene>
<dbReference type="AlphaFoldDB" id="A0AAU7LZ36"/>
<dbReference type="PANTHER" id="PTHR40455:SF1">
    <property type="entry name" value="ANTITOXIN HIGA"/>
    <property type="match status" value="1"/>
</dbReference>
<keyword evidence="1" id="KW-0614">Plasmid</keyword>
<proteinExistence type="predicted"/>